<dbReference type="EMBL" id="KZ305075">
    <property type="protein sequence ID" value="PIA29927.1"/>
    <property type="molecule type" value="Genomic_DNA"/>
</dbReference>
<keyword evidence="3" id="KW-1185">Reference proteome</keyword>
<keyword evidence="1" id="KW-1133">Transmembrane helix</keyword>
<keyword evidence="1" id="KW-0812">Transmembrane</keyword>
<organism evidence="2 3">
    <name type="scientific">Aquilegia coerulea</name>
    <name type="common">Rocky mountain columbine</name>
    <dbReference type="NCBI Taxonomy" id="218851"/>
    <lineage>
        <taxon>Eukaryota</taxon>
        <taxon>Viridiplantae</taxon>
        <taxon>Streptophyta</taxon>
        <taxon>Embryophyta</taxon>
        <taxon>Tracheophyta</taxon>
        <taxon>Spermatophyta</taxon>
        <taxon>Magnoliopsida</taxon>
        <taxon>Ranunculales</taxon>
        <taxon>Ranunculaceae</taxon>
        <taxon>Thalictroideae</taxon>
        <taxon>Aquilegia</taxon>
    </lineage>
</organism>
<dbReference type="InParanoid" id="A0A2G5CGI7"/>
<proteinExistence type="predicted"/>
<evidence type="ECO:0000313" key="3">
    <source>
        <dbReference type="Proteomes" id="UP000230069"/>
    </source>
</evidence>
<evidence type="ECO:0000313" key="2">
    <source>
        <dbReference type="EMBL" id="PIA29927.1"/>
    </source>
</evidence>
<sequence>MNVDDRFVSIHLVGCGQFINFLCSFLALLGAKVIVAVTQKPTSLILVINGSRFLPTSLTLIQFEEVK</sequence>
<gene>
    <name evidence="2" type="ORF">AQUCO_05800183v1</name>
</gene>
<evidence type="ECO:0000256" key="1">
    <source>
        <dbReference type="SAM" id="Phobius"/>
    </source>
</evidence>
<name>A0A2G5CGI7_AQUCA</name>
<dbReference type="AlphaFoldDB" id="A0A2G5CGI7"/>
<reference evidence="2 3" key="1">
    <citation type="submission" date="2017-09" db="EMBL/GenBank/DDBJ databases">
        <title>WGS assembly of Aquilegia coerulea Goldsmith.</title>
        <authorList>
            <person name="Hodges S."/>
            <person name="Kramer E."/>
            <person name="Nordborg M."/>
            <person name="Tomkins J."/>
            <person name="Borevitz J."/>
            <person name="Derieg N."/>
            <person name="Yan J."/>
            <person name="Mihaltcheva S."/>
            <person name="Hayes R.D."/>
            <person name="Rokhsar D."/>
        </authorList>
    </citation>
    <scope>NUCLEOTIDE SEQUENCE [LARGE SCALE GENOMIC DNA]</scope>
    <source>
        <strain evidence="3">cv. Goldsmith</strain>
    </source>
</reference>
<feature type="transmembrane region" description="Helical" evidence="1">
    <location>
        <begin position="6"/>
        <end position="31"/>
    </location>
</feature>
<keyword evidence="1" id="KW-0472">Membrane</keyword>
<protein>
    <submittedName>
        <fullName evidence="2">Uncharacterized protein</fullName>
    </submittedName>
</protein>
<accession>A0A2G5CGI7</accession>
<dbReference type="Proteomes" id="UP000230069">
    <property type="component" value="Unassembled WGS sequence"/>
</dbReference>